<protein>
    <submittedName>
        <fullName evidence="2">AzlD domain-containing protein</fullName>
    </submittedName>
</protein>
<gene>
    <name evidence="2" type="ORF">MMF98_21780</name>
</gene>
<feature type="transmembrane region" description="Helical" evidence="1">
    <location>
        <begin position="93"/>
        <end position="111"/>
    </location>
</feature>
<keyword evidence="1" id="KW-1133">Transmembrane helix</keyword>
<keyword evidence="3" id="KW-1185">Reference proteome</keyword>
<reference evidence="2" key="1">
    <citation type="submission" date="2022-03" db="EMBL/GenBank/DDBJ databases">
        <authorList>
            <person name="Woo C.Y."/>
        </authorList>
    </citation>
    <scope>NUCLEOTIDE SEQUENCE</scope>
    <source>
        <strain evidence="2">CYS-02</strain>
    </source>
</reference>
<dbReference type="EMBL" id="JALGBI010000003">
    <property type="protein sequence ID" value="MCJ0765854.1"/>
    <property type="molecule type" value="Genomic_DNA"/>
</dbReference>
<comment type="caution">
    <text evidence="2">The sequence shown here is derived from an EMBL/GenBank/DDBJ whole genome shotgun (WGS) entry which is preliminary data.</text>
</comment>
<dbReference type="Pfam" id="PF05437">
    <property type="entry name" value="AzlD"/>
    <property type="match status" value="1"/>
</dbReference>
<evidence type="ECO:0000313" key="3">
    <source>
        <dbReference type="Proteomes" id="UP001139447"/>
    </source>
</evidence>
<dbReference type="InterPro" id="IPR008407">
    <property type="entry name" value="Brnchd-chn_aa_trnsp_AzlD"/>
</dbReference>
<sequence>MTAGTTDLWTLAVIVGLAVVTVVARSFFFISSKPWSLPHWAQRGLQYAPIAALSAVVLPEVVMVQGQLVGTWADARLFAAAAGALAYFWRRDVLLTILVGMAVYLPLHLGWGW</sequence>
<name>A0A9X1W126_9BURK</name>
<dbReference type="RefSeq" id="WP_243309443.1">
    <property type="nucleotide sequence ID" value="NZ_JALGBI010000003.1"/>
</dbReference>
<dbReference type="Proteomes" id="UP001139447">
    <property type="component" value="Unassembled WGS sequence"/>
</dbReference>
<proteinExistence type="predicted"/>
<feature type="transmembrane region" description="Helical" evidence="1">
    <location>
        <begin position="12"/>
        <end position="32"/>
    </location>
</feature>
<feature type="transmembrane region" description="Helical" evidence="1">
    <location>
        <begin position="44"/>
        <end position="63"/>
    </location>
</feature>
<evidence type="ECO:0000256" key="1">
    <source>
        <dbReference type="SAM" id="Phobius"/>
    </source>
</evidence>
<organism evidence="2 3">
    <name type="scientific">Variovorax terrae</name>
    <dbReference type="NCBI Taxonomy" id="2923278"/>
    <lineage>
        <taxon>Bacteria</taxon>
        <taxon>Pseudomonadati</taxon>
        <taxon>Pseudomonadota</taxon>
        <taxon>Betaproteobacteria</taxon>
        <taxon>Burkholderiales</taxon>
        <taxon>Comamonadaceae</taxon>
        <taxon>Variovorax</taxon>
    </lineage>
</organism>
<keyword evidence="1" id="KW-0472">Membrane</keyword>
<keyword evidence="1" id="KW-0812">Transmembrane</keyword>
<evidence type="ECO:0000313" key="2">
    <source>
        <dbReference type="EMBL" id="MCJ0765854.1"/>
    </source>
</evidence>
<dbReference type="AlphaFoldDB" id="A0A9X1W126"/>
<accession>A0A9X1W126</accession>